<dbReference type="Proteomes" id="UP000217790">
    <property type="component" value="Unassembled WGS sequence"/>
</dbReference>
<dbReference type="SUPFAM" id="SSF52540">
    <property type="entry name" value="P-loop containing nucleoside triphosphate hydrolases"/>
    <property type="match status" value="1"/>
</dbReference>
<reference evidence="2" key="1">
    <citation type="journal article" date="2017" name="Nat. Ecol. Evol.">
        <title>Genome expansion and lineage-specific genetic innovations in the forest pathogenic fungi Armillaria.</title>
        <authorList>
            <person name="Sipos G."/>
            <person name="Prasanna A.N."/>
            <person name="Walter M.C."/>
            <person name="O'Connor E."/>
            <person name="Balint B."/>
            <person name="Krizsan K."/>
            <person name="Kiss B."/>
            <person name="Hess J."/>
            <person name="Varga T."/>
            <person name="Slot J."/>
            <person name="Riley R."/>
            <person name="Boka B."/>
            <person name="Rigling D."/>
            <person name="Barry K."/>
            <person name="Lee J."/>
            <person name="Mihaltcheva S."/>
            <person name="LaButti K."/>
            <person name="Lipzen A."/>
            <person name="Waldron R."/>
            <person name="Moloney N.M."/>
            <person name="Sperisen C."/>
            <person name="Kredics L."/>
            <person name="Vagvoelgyi C."/>
            <person name="Patrignani A."/>
            <person name="Fitzpatrick D."/>
            <person name="Nagy I."/>
            <person name="Doyle S."/>
            <person name="Anderson J.B."/>
            <person name="Grigoriev I.V."/>
            <person name="Gueldener U."/>
            <person name="Muensterkoetter M."/>
            <person name="Nagy L.G."/>
        </authorList>
    </citation>
    <scope>NUCLEOTIDE SEQUENCE [LARGE SCALE GENOMIC DNA]</scope>
    <source>
        <strain evidence="2">Ar21-2</strain>
    </source>
</reference>
<dbReference type="OrthoDB" id="432234at2759"/>
<sequence>MTAHKVQGQTLTNVIMDLDCCRGTEALYVMISRVKSLEGLIILQEFKKSHINRRQSEDYHKERK</sequence>
<evidence type="ECO:0000313" key="2">
    <source>
        <dbReference type="Proteomes" id="UP000217790"/>
    </source>
</evidence>
<dbReference type="InParanoid" id="A0A2H3DK48"/>
<proteinExistence type="predicted"/>
<protein>
    <recommendedName>
        <fullName evidence="3">UvrD-like helicase C-terminal domain-containing protein</fullName>
    </recommendedName>
</protein>
<accession>A0A2H3DK48</accession>
<keyword evidence="2" id="KW-1185">Reference proteome</keyword>
<dbReference type="InterPro" id="IPR027417">
    <property type="entry name" value="P-loop_NTPase"/>
</dbReference>
<evidence type="ECO:0000313" key="1">
    <source>
        <dbReference type="EMBL" id="PBK91218.1"/>
    </source>
</evidence>
<dbReference type="AlphaFoldDB" id="A0A2H3DK48"/>
<evidence type="ECO:0008006" key="3">
    <source>
        <dbReference type="Google" id="ProtNLM"/>
    </source>
</evidence>
<organism evidence="1 2">
    <name type="scientific">Armillaria gallica</name>
    <name type="common">Bulbous honey fungus</name>
    <name type="synonym">Armillaria bulbosa</name>
    <dbReference type="NCBI Taxonomy" id="47427"/>
    <lineage>
        <taxon>Eukaryota</taxon>
        <taxon>Fungi</taxon>
        <taxon>Dikarya</taxon>
        <taxon>Basidiomycota</taxon>
        <taxon>Agaricomycotina</taxon>
        <taxon>Agaricomycetes</taxon>
        <taxon>Agaricomycetidae</taxon>
        <taxon>Agaricales</taxon>
        <taxon>Marasmiineae</taxon>
        <taxon>Physalacriaceae</taxon>
        <taxon>Armillaria</taxon>
    </lineage>
</organism>
<dbReference type="EMBL" id="KZ293662">
    <property type="protein sequence ID" value="PBK91218.1"/>
    <property type="molecule type" value="Genomic_DNA"/>
</dbReference>
<name>A0A2H3DK48_ARMGA</name>
<gene>
    <name evidence="1" type="ORF">ARMGADRAFT_932757</name>
</gene>